<dbReference type="Proteomes" id="UP000008915">
    <property type="component" value="Chromosome"/>
</dbReference>
<dbReference type="EMBL" id="CP002344">
    <property type="protein sequence ID" value="ADU51312.1"/>
    <property type="molecule type" value="Genomic_DNA"/>
</dbReference>
<reference evidence="1 2" key="1">
    <citation type="journal article" date="2010" name="Stand. Genomic Sci.">
        <title>Complete genome sequence of Thermaerobacter marianensis type strain (7p75a).</title>
        <authorList>
            <person name="Han C."/>
            <person name="Gu W."/>
            <person name="Zhang X."/>
            <person name="Lapidus A."/>
            <person name="Nolan M."/>
            <person name="Copeland A."/>
            <person name="Lucas S."/>
            <person name="Del Rio T.G."/>
            <person name="Tice H."/>
            <person name="Cheng J.F."/>
            <person name="Tapia R."/>
            <person name="Goodwin L."/>
            <person name="Pitluck S."/>
            <person name="Pagani I."/>
            <person name="Ivanova N."/>
            <person name="Mavromatis K."/>
            <person name="Mikhailova N."/>
            <person name="Pati A."/>
            <person name="Chen A."/>
            <person name="Palaniappan K."/>
            <person name="Land M."/>
            <person name="Hauser L."/>
            <person name="Chang Y.J."/>
            <person name="Jeffries C.D."/>
            <person name="Schneider S."/>
            <person name="Rohde M."/>
            <person name="Goker M."/>
            <person name="Pukall R."/>
            <person name="Woyke T."/>
            <person name="Bristow J."/>
            <person name="Eisen J.A."/>
            <person name="Markowitz V."/>
            <person name="Hugenholtz P."/>
            <person name="Kyrpides N.C."/>
            <person name="Klenk H.P."/>
            <person name="Detter J.C."/>
        </authorList>
    </citation>
    <scope>NUCLEOTIDE SEQUENCE [LARGE SCALE GENOMIC DNA]</scope>
    <source>
        <strain evidence="2">ATCC 700841 / DSM 12885 / JCM 10246 / 7p75a</strain>
    </source>
</reference>
<sequence>MIWMTMRVAAAWVGRWPRWRRWAARLGDQCGAASAEYALLLALVVIVLITALTDLGGAIQSRLEDITSALENAGG</sequence>
<evidence type="ECO:0000313" key="2">
    <source>
        <dbReference type="Proteomes" id="UP000008915"/>
    </source>
</evidence>
<keyword evidence="2" id="KW-1185">Reference proteome</keyword>
<protein>
    <submittedName>
        <fullName evidence="1">Flp/Fap pilin component</fullName>
    </submittedName>
</protein>
<reference evidence="2" key="2">
    <citation type="journal article" date="2010" name="Stand. Genomic Sci.">
        <title>Complete genome sequence of Thermaerobacter marianensis type strain (7p75aT).</title>
        <authorList>
            <person name="Han C."/>
            <person name="Gu W."/>
            <person name="Zhang X."/>
            <person name="Lapidus A."/>
            <person name="Nolan M."/>
            <person name="Copeland A."/>
            <person name="Lucas S."/>
            <person name="Glavina Del Rio T."/>
            <person name="Tice H."/>
            <person name="Cheng J."/>
            <person name="Tapia R."/>
            <person name="Goodwin L."/>
            <person name="Pitluck S."/>
            <person name="Pagani I."/>
            <person name="Ivanova N."/>
            <person name="Mavromatis K."/>
            <person name="Mikhailova N."/>
            <person name="Pati A."/>
            <person name="Chen A."/>
            <person name="Palaniappan K."/>
            <person name="Land M."/>
            <person name="Hauser L."/>
            <person name="Chang Y."/>
            <person name="Jeffries C."/>
            <person name="Schneider S."/>
            <person name="Rohde M."/>
            <person name="Goker M."/>
            <person name="Pukall R."/>
            <person name="Woyke T."/>
            <person name="Bristow J."/>
            <person name="Eisen J."/>
            <person name="Markowitz V."/>
            <person name="Hugenholtz P."/>
            <person name="Kyrpides N."/>
            <person name="Klenk H."/>
            <person name="Detter J."/>
        </authorList>
    </citation>
    <scope>NUCLEOTIDE SEQUENCE [LARGE SCALE GENOMIC DNA]</scope>
    <source>
        <strain evidence="2">ATCC 700841 / DSM 12885 / JCM 10246 / 7p75a</strain>
    </source>
</reference>
<name>E6SL81_THEM7</name>
<dbReference type="Pfam" id="PF04964">
    <property type="entry name" value="Flp_Fap"/>
    <property type="match status" value="1"/>
</dbReference>
<dbReference type="STRING" id="644966.Tmar_1199"/>
<proteinExistence type="predicted"/>
<dbReference type="InterPro" id="IPR007047">
    <property type="entry name" value="Flp_Fap"/>
</dbReference>
<dbReference type="HOGENOM" id="CLU_2669887_0_0_9"/>
<evidence type="ECO:0000313" key="1">
    <source>
        <dbReference type="EMBL" id="ADU51312.1"/>
    </source>
</evidence>
<accession>E6SL81</accession>
<dbReference type="KEGG" id="tmr:Tmar_1199"/>
<dbReference type="AlphaFoldDB" id="E6SL81"/>
<gene>
    <name evidence="1" type="ordered locus">Tmar_1199</name>
</gene>
<organism evidence="1 2">
    <name type="scientific">Thermaerobacter marianensis (strain ATCC 700841 / DSM 12885 / JCM 10246 / 7p75a)</name>
    <dbReference type="NCBI Taxonomy" id="644966"/>
    <lineage>
        <taxon>Bacteria</taxon>
        <taxon>Bacillati</taxon>
        <taxon>Bacillota</taxon>
        <taxon>Clostridia</taxon>
        <taxon>Eubacteriales</taxon>
        <taxon>Clostridiales Family XVII. Incertae Sedis</taxon>
        <taxon>Thermaerobacter</taxon>
    </lineage>
</organism>